<name>A0ABQ8H2Q5_9ROSI</name>
<dbReference type="InterPro" id="IPR032675">
    <property type="entry name" value="LRR_dom_sf"/>
</dbReference>
<dbReference type="InterPro" id="IPR001611">
    <property type="entry name" value="Leu-rich_rpt"/>
</dbReference>
<evidence type="ECO:0000313" key="11">
    <source>
        <dbReference type="EMBL" id="KAH7544491.1"/>
    </source>
</evidence>
<keyword evidence="9" id="KW-0675">Receptor</keyword>
<evidence type="ECO:0000256" key="2">
    <source>
        <dbReference type="ARBA" id="ARBA00009592"/>
    </source>
</evidence>
<dbReference type="PANTHER" id="PTHR27004">
    <property type="entry name" value="RECEPTOR-LIKE PROTEIN 12 ISOFORM X1"/>
    <property type="match status" value="1"/>
</dbReference>
<dbReference type="SUPFAM" id="SSF52058">
    <property type="entry name" value="L domain-like"/>
    <property type="match status" value="1"/>
</dbReference>
<evidence type="ECO:0000256" key="4">
    <source>
        <dbReference type="ARBA" id="ARBA00022614"/>
    </source>
</evidence>
<keyword evidence="12" id="KW-1185">Reference proteome</keyword>
<comment type="caution">
    <text evidence="11">The sequence shown here is derived from an EMBL/GenBank/DDBJ whole genome shotgun (WGS) entry which is preliminary data.</text>
</comment>
<keyword evidence="5" id="KW-0812">Transmembrane</keyword>
<dbReference type="Gene3D" id="3.80.10.10">
    <property type="entry name" value="Ribonuclease Inhibitor"/>
    <property type="match status" value="1"/>
</dbReference>
<keyword evidence="7" id="KW-1133">Transmembrane helix</keyword>
<dbReference type="PANTHER" id="PTHR27004:SF203">
    <property type="entry name" value="LEUCINE-RICH REPEAT-CONTAINING N-TERMINAL PLANT-TYPE DOMAIN-CONTAINING PROTEIN"/>
    <property type="match status" value="1"/>
</dbReference>
<keyword evidence="8" id="KW-0472">Membrane</keyword>
<comment type="similarity">
    <text evidence="2">Belongs to the RLP family.</text>
</comment>
<protein>
    <submittedName>
        <fullName evidence="11">Uncharacterized protein</fullName>
    </submittedName>
</protein>
<evidence type="ECO:0000256" key="7">
    <source>
        <dbReference type="ARBA" id="ARBA00022989"/>
    </source>
</evidence>
<evidence type="ECO:0000256" key="9">
    <source>
        <dbReference type="ARBA" id="ARBA00023170"/>
    </source>
</evidence>
<evidence type="ECO:0000313" key="12">
    <source>
        <dbReference type="Proteomes" id="UP000827721"/>
    </source>
</evidence>
<evidence type="ECO:0000256" key="3">
    <source>
        <dbReference type="ARBA" id="ARBA00022475"/>
    </source>
</evidence>
<gene>
    <name evidence="11" type="ORF">JRO89_XS15G0174200</name>
</gene>
<dbReference type="EMBL" id="JAFEMO010000015">
    <property type="protein sequence ID" value="KAH7544491.1"/>
    <property type="molecule type" value="Genomic_DNA"/>
</dbReference>
<evidence type="ECO:0000256" key="1">
    <source>
        <dbReference type="ARBA" id="ARBA00004251"/>
    </source>
</evidence>
<sequence>MGLVIGLDLALSSCNINEFPEMLSTANNLWSLDLSANKIHGHIPNWLFNISTLSSLNLSHNFLTGIEQFPWENLQYLDLRSNLLQGTSSSTTFSAGKQFNSFQNDSYIGNLGLCGLPLSETCSNDEAPESKATILQDEQGTWKAMLVCEYS</sequence>
<keyword evidence="3" id="KW-1003">Cell membrane</keyword>
<keyword evidence="10" id="KW-0325">Glycoprotein</keyword>
<evidence type="ECO:0000256" key="8">
    <source>
        <dbReference type="ARBA" id="ARBA00023136"/>
    </source>
</evidence>
<accession>A0ABQ8H2Q5</accession>
<dbReference type="Pfam" id="PF00560">
    <property type="entry name" value="LRR_1"/>
    <property type="match status" value="3"/>
</dbReference>
<evidence type="ECO:0000256" key="10">
    <source>
        <dbReference type="ARBA" id="ARBA00023180"/>
    </source>
</evidence>
<keyword evidence="6" id="KW-0677">Repeat</keyword>
<reference evidence="11 12" key="1">
    <citation type="submission" date="2021-02" db="EMBL/GenBank/DDBJ databases">
        <title>Plant Genome Project.</title>
        <authorList>
            <person name="Zhang R.-G."/>
        </authorList>
    </citation>
    <scope>NUCLEOTIDE SEQUENCE [LARGE SCALE GENOMIC DNA]</scope>
    <source>
        <tissue evidence="11">Leaves</tissue>
    </source>
</reference>
<keyword evidence="4" id="KW-0433">Leucine-rich repeat</keyword>
<evidence type="ECO:0000256" key="6">
    <source>
        <dbReference type="ARBA" id="ARBA00022737"/>
    </source>
</evidence>
<proteinExistence type="inferred from homology"/>
<dbReference type="PROSITE" id="PS51450">
    <property type="entry name" value="LRR"/>
    <property type="match status" value="1"/>
</dbReference>
<dbReference type="Proteomes" id="UP000827721">
    <property type="component" value="Unassembled WGS sequence"/>
</dbReference>
<evidence type="ECO:0000256" key="5">
    <source>
        <dbReference type="ARBA" id="ARBA00022692"/>
    </source>
</evidence>
<organism evidence="11 12">
    <name type="scientific">Xanthoceras sorbifolium</name>
    <dbReference type="NCBI Taxonomy" id="99658"/>
    <lineage>
        <taxon>Eukaryota</taxon>
        <taxon>Viridiplantae</taxon>
        <taxon>Streptophyta</taxon>
        <taxon>Embryophyta</taxon>
        <taxon>Tracheophyta</taxon>
        <taxon>Spermatophyta</taxon>
        <taxon>Magnoliopsida</taxon>
        <taxon>eudicotyledons</taxon>
        <taxon>Gunneridae</taxon>
        <taxon>Pentapetalae</taxon>
        <taxon>rosids</taxon>
        <taxon>malvids</taxon>
        <taxon>Sapindales</taxon>
        <taxon>Sapindaceae</taxon>
        <taxon>Xanthoceroideae</taxon>
        <taxon>Xanthoceras</taxon>
    </lineage>
</organism>
<comment type="subcellular location">
    <subcellularLocation>
        <location evidence="1">Cell membrane</location>
        <topology evidence="1">Single-pass type I membrane protein</topology>
    </subcellularLocation>
</comment>